<sequence length="499" mass="54347">MQTKAKKLSKLLSSDFAKALKGQPDPRIERLAIDSRRVTPGSLFFALPGLKADGNSFVDEAISRGAVAVVSSQPRRFRSAKVAYVTVDNPRQVLAAVSRAFYKKPDKALKLAGITGTNGKTTVAYLVKQILANLGQPYACLGTVGYDLVRRTVPSFRTTPESLDLCDLLNQARNFECKGAVMEVSSHGLSQYRVSGLKFEVAAFLNLTRDHLDYHNDMESYYAVKRRLFNGENGKLPKVAVVNVDDSYGARLVKEIPEGVSVITFGESKEANFRASSVQLSAEGTSFTLSSPYGEFEVKTSLVGDYNVSNTLAALAVCSGLGLNVDNCIRDLDSFPGIPGRMQKVDAGQAATVLVDYAHTEDALENALSMLRGVTEGKLRVVFGCGGNRDRGKRPIMTKVANSLSDEAWATSDNPRNEKIEDIFADMKQGLVDPTRVHFVSDRRRAIELALQASKAGDCLLIAGKGHESFQEYGETVVPFDDRKVALELIQNMQLGGRV</sequence>
<comment type="PTM">
    <text evidence="7">Carboxylation is probably crucial for Mg(2+) binding and, consequently, for the gamma-phosphate positioning of ATP.</text>
</comment>
<reference evidence="12" key="1">
    <citation type="submission" date="2020-09" db="EMBL/GenBank/DDBJ databases">
        <title>Pelagicoccus enzymogenes sp. nov. with an EPS production, isolated from marine sediment.</title>
        <authorList>
            <person name="Feng X."/>
        </authorList>
    </citation>
    <scope>NUCLEOTIDE SEQUENCE</scope>
    <source>
        <strain evidence="12">NFK12</strain>
    </source>
</reference>
<evidence type="ECO:0000259" key="10">
    <source>
        <dbReference type="Pfam" id="PF02875"/>
    </source>
</evidence>
<keyword evidence="7" id="KW-0460">Magnesium</keyword>
<evidence type="ECO:0000259" key="9">
    <source>
        <dbReference type="Pfam" id="PF01225"/>
    </source>
</evidence>
<dbReference type="InterPro" id="IPR036615">
    <property type="entry name" value="Mur_ligase_C_dom_sf"/>
</dbReference>
<comment type="cofactor">
    <cofactor evidence="7">
        <name>Mg(2+)</name>
        <dbReference type="ChEBI" id="CHEBI:18420"/>
    </cofactor>
</comment>
<evidence type="ECO:0000256" key="6">
    <source>
        <dbReference type="ARBA" id="ARBA00023316"/>
    </source>
</evidence>
<keyword evidence="2 7" id="KW-0132">Cell division</keyword>
<feature type="binding site" evidence="7">
    <location>
        <position position="468"/>
    </location>
    <ligand>
        <name>meso-2,6-diaminopimelate</name>
        <dbReference type="ChEBI" id="CHEBI:57791"/>
    </ligand>
</feature>
<keyword evidence="7" id="KW-0547">Nucleotide-binding</keyword>
<dbReference type="HAMAP" id="MF_00208">
    <property type="entry name" value="MurE"/>
    <property type="match status" value="1"/>
</dbReference>
<keyword evidence="5 7" id="KW-0131">Cell cycle</keyword>
<comment type="catalytic activity">
    <reaction evidence="7">
        <text>UDP-N-acetyl-alpha-D-muramoyl-L-alanyl-D-glutamate + meso-2,6-diaminopimelate + ATP = UDP-N-acetyl-alpha-D-muramoyl-L-alanyl-gamma-D-glutamyl-meso-2,6-diaminopimelate + ADP + phosphate + H(+)</text>
        <dbReference type="Rhea" id="RHEA:23676"/>
        <dbReference type="ChEBI" id="CHEBI:15378"/>
        <dbReference type="ChEBI" id="CHEBI:30616"/>
        <dbReference type="ChEBI" id="CHEBI:43474"/>
        <dbReference type="ChEBI" id="CHEBI:57791"/>
        <dbReference type="ChEBI" id="CHEBI:83900"/>
        <dbReference type="ChEBI" id="CHEBI:83905"/>
        <dbReference type="ChEBI" id="CHEBI:456216"/>
        <dbReference type="EC" id="6.3.2.13"/>
    </reaction>
</comment>
<evidence type="ECO:0000313" key="12">
    <source>
        <dbReference type="EMBL" id="MBD5780731.1"/>
    </source>
</evidence>
<dbReference type="InterPro" id="IPR004101">
    <property type="entry name" value="Mur_ligase_C"/>
</dbReference>
<feature type="binding site" evidence="7">
    <location>
        <position position="191"/>
    </location>
    <ligand>
        <name>UDP-N-acetyl-alpha-D-muramoyl-L-alanyl-D-glutamate</name>
        <dbReference type="ChEBI" id="CHEBI:83900"/>
    </ligand>
</feature>
<dbReference type="InterPro" id="IPR036565">
    <property type="entry name" value="Mur-like_cat_sf"/>
</dbReference>
<dbReference type="NCBIfam" id="TIGR01085">
    <property type="entry name" value="murE"/>
    <property type="match status" value="1"/>
</dbReference>
<keyword evidence="7" id="KW-0067">ATP-binding</keyword>
<dbReference type="InterPro" id="IPR013221">
    <property type="entry name" value="Mur_ligase_cen"/>
</dbReference>
<evidence type="ECO:0000256" key="2">
    <source>
        <dbReference type="ARBA" id="ARBA00022618"/>
    </source>
</evidence>
<dbReference type="RefSeq" id="WP_191617826.1">
    <property type="nucleotide sequence ID" value="NZ_JACYFG010000036.1"/>
</dbReference>
<dbReference type="InterPro" id="IPR000713">
    <property type="entry name" value="Mur_ligase_N"/>
</dbReference>
<comment type="pathway">
    <text evidence="7 8">Cell wall biogenesis; peptidoglycan biosynthesis.</text>
</comment>
<gene>
    <name evidence="7" type="primary">murE</name>
    <name evidence="12" type="ORF">IEN85_14620</name>
</gene>
<keyword evidence="3 7" id="KW-0133">Cell shape</keyword>
<evidence type="ECO:0000256" key="1">
    <source>
        <dbReference type="ARBA" id="ARBA00005898"/>
    </source>
</evidence>
<comment type="subcellular location">
    <subcellularLocation>
        <location evidence="7 8">Cytoplasm</location>
    </subcellularLocation>
</comment>
<feature type="binding site" evidence="7">
    <location>
        <position position="185"/>
    </location>
    <ligand>
        <name>UDP-N-acetyl-alpha-D-muramoyl-L-alanyl-D-glutamate</name>
        <dbReference type="ChEBI" id="CHEBI:83900"/>
    </ligand>
</feature>
<keyword evidence="7 12" id="KW-0436">Ligase</keyword>
<dbReference type="GO" id="GO:0000287">
    <property type="term" value="F:magnesium ion binding"/>
    <property type="evidence" value="ECO:0007669"/>
    <property type="project" value="UniProtKB-UniRule"/>
</dbReference>
<feature type="modified residue" description="N6-carboxylysine" evidence="7">
    <location>
        <position position="225"/>
    </location>
</feature>
<name>A0A927FAF3_9BACT</name>
<evidence type="ECO:0000313" key="13">
    <source>
        <dbReference type="Proteomes" id="UP000622317"/>
    </source>
</evidence>
<feature type="domain" description="Mur ligase central" evidence="11">
    <location>
        <begin position="114"/>
        <end position="318"/>
    </location>
</feature>
<feature type="binding site" evidence="7">
    <location>
        <position position="464"/>
    </location>
    <ligand>
        <name>meso-2,6-diaminopimelate</name>
        <dbReference type="ChEBI" id="CHEBI:57791"/>
    </ligand>
</feature>
<dbReference type="SUPFAM" id="SSF53244">
    <property type="entry name" value="MurD-like peptide ligases, peptide-binding domain"/>
    <property type="match status" value="1"/>
</dbReference>
<dbReference type="AlphaFoldDB" id="A0A927FAF3"/>
<feature type="binding site" evidence="7">
    <location>
        <position position="35"/>
    </location>
    <ligand>
        <name>UDP-N-acetyl-alpha-D-muramoyl-L-alanyl-D-glutamate</name>
        <dbReference type="ChEBI" id="CHEBI:83900"/>
    </ligand>
</feature>
<feature type="binding site" evidence="7">
    <location>
        <begin position="413"/>
        <end position="416"/>
    </location>
    <ligand>
        <name>meso-2,6-diaminopimelate</name>
        <dbReference type="ChEBI" id="CHEBI:57791"/>
    </ligand>
</feature>
<dbReference type="InterPro" id="IPR035911">
    <property type="entry name" value="MurE/MurF_N"/>
</dbReference>
<feature type="short sequence motif" description="Meso-diaminopimelate recognition motif" evidence="7">
    <location>
        <begin position="413"/>
        <end position="416"/>
    </location>
</feature>
<dbReference type="EMBL" id="JACYFG010000036">
    <property type="protein sequence ID" value="MBD5780731.1"/>
    <property type="molecule type" value="Genomic_DNA"/>
</dbReference>
<dbReference type="GO" id="GO:0009252">
    <property type="term" value="P:peptidoglycan biosynthetic process"/>
    <property type="evidence" value="ECO:0007669"/>
    <property type="project" value="UniProtKB-UniRule"/>
</dbReference>
<dbReference type="Proteomes" id="UP000622317">
    <property type="component" value="Unassembled WGS sequence"/>
</dbReference>
<dbReference type="GO" id="GO:0071555">
    <property type="term" value="P:cell wall organization"/>
    <property type="evidence" value="ECO:0007669"/>
    <property type="project" value="UniProtKB-KW"/>
</dbReference>
<dbReference type="NCBIfam" id="NF001126">
    <property type="entry name" value="PRK00139.1-4"/>
    <property type="match status" value="1"/>
</dbReference>
<proteinExistence type="inferred from homology"/>
<evidence type="ECO:0000256" key="5">
    <source>
        <dbReference type="ARBA" id="ARBA00023306"/>
    </source>
</evidence>
<protein>
    <recommendedName>
        <fullName evidence="7">UDP-N-acetylmuramoyl-L-alanyl-D-glutamate--2,6-diaminopimelate ligase</fullName>
        <ecNumber evidence="7">6.3.2.13</ecNumber>
    </recommendedName>
    <alternativeName>
        <fullName evidence="7">Meso-A2pm-adding enzyme</fullName>
    </alternativeName>
    <alternativeName>
        <fullName evidence="7">Meso-diaminopimelate-adding enzyme</fullName>
    </alternativeName>
    <alternativeName>
        <fullName evidence="7">UDP-MurNAc-L-Ala-D-Glu:meso-diaminopimelate ligase</fullName>
    </alternativeName>
    <alternativeName>
        <fullName evidence="7">UDP-MurNAc-tripeptide synthetase</fullName>
    </alternativeName>
    <alternativeName>
        <fullName evidence="7">UDP-N-acetylmuramyl-tripeptide synthetase</fullName>
    </alternativeName>
</protein>
<evidence type="ECO:0000256" key="3">
    <source>
        <dbReference type="ARBA" id="ARBA00022960"/>
    </source>
</evidence>
<dbReference type="EC" id="6.3.2.13" evidence="7"/>
<feature type="domain" description="Mur ligase N-terminal catalytic" evidence="9">
    <location>
        <begin position="28"/>
        <end position="102"/>
    </location>
</feature>
<dbReference type="Gene3D" id="3.90.190.20">
    <property type="entry name" value="Mur ligase, C-terminal domain"/>
    <property type="match status" value="1"/>
</dbReference>
<dbReference type="PANTHER" id="PTHR23135:SF4">
    <property type="entry name" value="UDP-N-ACETYLMURAMOYL-L-ALANYL-D-GLUTAMATE--2,6-DIAMINOPIMELATE LIGASE MURE HOMOLOG, CHLOROPLASTIC"/>
    <property type="match status" value="1"/>
</dbReference>
<feature type="binding site" evidence="7">
    <location>
        <position position="193"/>
    </location>
    <ligand>
        <name>UDP-N-acetyl-alpha-D-muramoyl-L-alanyl-D-glutamate</name>
        <dbReference type="ChEBI" id="CHEBI:83900"/>
    </ligand>
</feature>
<organism evidence="12 13">
    <name type="scientific">Pelagicoccus enzymogenes</name>
    <dbReference type="NCBI Taxonomy" id="2773457"/>
    <lineage>
        <taxon>Bacteria</taxon>
        <taxon>Pseudomonadati</taxon>
        <taxon>Verrucomicrobiota</taxon>
        <taxon>Opitutia</taxon>
        <taxon>Puniceicoccales</taxon>
        <taxon>Pelagicoccaceae</taxon>
        <taxon>Pelagicoccus</taxon>
    </lineage>
</organism>
<evidence type="ECO:0000256" key="8">
    <source>
        <dbReference type="RuleBase" id="RU004135"/>
    </source>
</evidence>
<dbReference type="Pfam" id="PF02875">
    <property type="entry name" value="Mur_ligase_C"/>
    <property type="match status" value="1"/>
</dbReference>
<keyword evidence="4 7" id="KW-0573">Peptidoglycan synthesis</keyword>
<dbReference type="SUPFAM" id="SSF53623">
    <property type="entry name" value="MurD-like peptide ligases, catalytic domain"/>
    <property type="match status" value="1"/>
</dbReference>
<feature type="binding site" evidence="7">
    <location>
        <begin position="116"/>
        <end position="122"/>
    </location>
    <ligand>
        <name>ATP</name>
        <dbReference type="ChEBI" id="CHEBI:30616"/>
    </ligand>
</feature>
<feature type="domain" description="Mur ligase C-terminal" evidence="10">
    <location>
        <begin position="340"/>
        <end position="466"/>
    </location>
</feature>
<keyword evidence="6 7" id="KW-0961">Cell wall biogenesis/degradation</keyword>
<feature type="binding site" evidence="7">
    <location>
        <position position="389"/>
    </location>
    <ligand>
        <name>meso-2,6-diaminopimelate</name>
        <dbReference type="ChEBI" id="CHEBI:57791"/>
    </ligand>
</feature>
<feature type="binding site" evidence="7">
    <location>
        <begin position="158"/>
        <end position="159"/>
    </location>
    <ligand>
        <name>UDP-N-acetyl-alpha-D-muramoyl-L-alanyl-D-glutamate</name>
        <dbReference type="ChEBI" id="CHEBI:83900"/>
    </ligand>
</feature>
<comment type="caution">
    <text evidence="7">Lacks conserved residue(s) required for the propagation of feature annotation.</text>
</comment>
<accession>A0A927FAF3</accession>
<comment type="function">
    <text evidence="7">Catalyzes the addition of meso-diaminopimelic acid to the nucleotide precursor UDP-N-acetylmuramoyl-L-alanyl-D-glutamate (UMAG) in the biosynthesis of bacterial cell-wall peptidoglycan.</text>
</comment>
<dbReference type="GO" id="GO:0008360">
    <property type="term" value="P:regulation of cell shape"/>
    <property type="evidence" value="ECO:0007669"/>
    <property type="project" value="UniProtKB-KW"/>
</dbReference>
<dbReference type="SUPFAM" id="SSF63418">
    <property type="entry name" value="MurE/MurF N-terminal domain"/>
    <property type="match status" value="1"/>
</dbReference>
<dbReference type="NCBIfam" id="NF001124">
    <property type="entry name" value="PRK00139.1-2"/>
    <property type="match status" value="1"/>
</dbReference>
<dbReference type="GO" id="GO:0005737">
    <property type="term" value="C:cytoplasm"/>
    <property type="evidence" value="ECO:0007669"/>
    <property type="project" value="UniProtKB-SubCell"/>
</dbReference>
<evidence type="ECO:0000256" key="7">
    <source>
        <dbReference type="HAMAP-Rule" id="MF_00208"/>
    </source>
</evidence>
<keyword evidence="7" id="KW-0963">Cytoplasm</keyword>
<keyword evidence="13" id="KW-1185">Reference proteome</keyword>
<dbReference type="Gene3D" id="3.40.1390.10">
    <property type="entry name" value="MurE/MurF, N-terminal domain"/>
    <property type="match status" value="1"/>
</dbReference>
<dbReference type="GO" id="GO:0005524">
    <property type="term" value="F:ATP binding"/>
    <property type="evidence" value="ECO:0007669"/>
    <property type="project" value="UniProtKB-UniRule"/>
</dbReference>
<dbReference type="Pfam" id="PF01225">
    <property type="entry name" value="Mur_ligase"/>
    <property type="match status" value="1"/>
</dbReference>
<comment type="similarity">
    <text evidence="1 7">Belongs to the MurCDEF family. MurE subfamily.</text>
</comment>
<dbReference type="Pfam" id="PF08245">
    <property type="entry name" value="Mur_ligase_M"/>
    <property type="match status" value="1"/>
</dbReference>
<dbReference type="GO" id="GO:0051301">
    <property type="term" value="P:cell division"/>
    <property type="evidence" value="ECO:0007669"/>
    <property type="project" value="UniProtKB-KW"/>
</dbReference>
<dbReference type="Gene3D" id="3.40.1190.10">
    <property type="entry name" value="Mur-like, catalytic domain"/>
    <property type="match status" value="1"/>
</dbReference>
<dbReference type="PANTHER" id="PTHR23135">
    <property type="entry name" value="MUR LIGASE FAMILY MEMBER"/>
    <property type="match status" value="1"/>
</dbReference>
<evidence type="ECO:0000256" key="4">
    <source>
        <dbReference type="ARBA" id="ARBA00022984"/>
    </source>
</evidence>
<comment type="caution">
    <text evidence="12">The sequence shown here is derived from an EMBL/GenBank/DDBJ whole genome shotgun (WGS) entry which is preliminary data.</text>
</comment>
<evidence type="ECO:0000259" key="11">
    <source>
        <dbReference type="Pfam" id="PF08245"/>
    </source>
</evidence>
<dbReference type="GO" id="GO:0008765">
    <property type="term" value="F:UDP-N-acetylmuramoylalanyl-D-glutamate-2,6-diaminopimelate ligase activity"/>
    <property type="evidence" value="ECO:0007669"/>
    <property type="project" value="UniProtKB-UniRule"/>
</dbReference>
<dbReference type="InterPro" id="IPR005761">
    <property type="entry name" value="UDP-N-AcMur-Glu-dNH2Pim_ligase"/>
</dbReference>